<dbReference type="SUPFAM" id="SSF55874">
    <property type="entry name" value="ATPase domain of HSP90 chaperone/DNA topoisomerase II/histidine kinase"/>
    <property type="match status" value="1"/>
</dbReference>
<dbReference type="PRINTS" id="PR00344">
    <property type="entry name" value="BCTRLSENSOR"/>
</dbReference>
<evidence type="ECO:0000256" key="1">
    <source>
        <dbReference type="ARBA" id="ARBA00000085"/>
    </source>
</evidence>
<protein>
    <recommendedName>
        <fullName evidence="2">histidine kinase</fullName>
        <ecNumber evidence="2">2.7.13.3</ecNumber>
    </recommendedName>
</protein>
<dbReference type="PANTHER" id="PTHR43065">
    <property type="entry name" value="SENSOR HISTIDINE KINASE"/>
    <property type="match status" value="1"/>
</dbReference>
<dbReference type="Pfam" id="PF02518">
    <property type="entry name" value="HATPase_c"/>
    <property type="match status" value="1"/>
</dbReference>
<evidence type="ECO:0000313" key="10">
    <source>
        <dbReference type="EMBL" id="MBB3113766.1"/>
    </source>
</evidence>
<dbReference type="EC" id="2.7.13.3" evidence="2"/>
<evidence type="ECO:0000313" key="11">
    <source>
        <dbReference type="Proteomes" id="UP000570361"/>
    </source>
</evidence>
<dbReference type="EMBL" id="JACHXK010000021">
    <property type="protein sequence ID" value="MBB3113766.1"/>
    <property type="molecule type" value="Genomic_DNA"/>
</dbReference>
<dbReference type="InterPro" id="IPR036097">
    <property type="entry name" value="HisK_dim/P_sf"/>
</dbReference>
<keyword evidence="8" id="KW-0902">Two-component regulatory system</keyword>
<evidence type="ECO:0000256" key="3">
    <source>
        <dbReference type="ARBA" id="ARBA00022553"/>
    </source>
</evidence>
<keyword evidence="11" id="KW-1185">Reference proteome</keyword>
<dbReference type="CDD" id="cd00082">
    <property type="entry name" value="HisKA"/>
    <property type="match status" value="1"/>
</dbReference>
<dbReference type="Pfam" id="PF13426">
    <property type="entry name" value="PAS_9"/>
    <property type="match status" value="1"/>
</dbReference>
<evidence type="ECO:0000256" key="6">
    <source>
        <dbReference type="ARBA" id="ARBA00022777"/>
    </source>
</evidence>
<feature type="domain" description="Histidine kinase" evidence="9">
    <location>
        <begin position="258"/>
        <end position="466"/>
    </location>
</feature>
<dbReference type="InterPro" id="IPR035965">
    <property type="entry name" value="PAS-like_dom_sf"/>
</dbReference>
<dbReference type="AlphaFoldDB" id="A0A7W5B4Y5"/>
<evidence type="ECO:0000259" key="9">
    <source>
        <dbReference type="PROSITE" id="PS50109"/>
    </source>
</evidence>
<dbReference type="CDD" id="cd00130">
    <property type="entry name" value="PAS"/>
    <property type="match status" value="1"/>
</dbReference>
<dbReference type="GO" id="GO:0005524">
    <property type="term" value="F:ATP binding"/>
    <property type="evidence" value="ECO:0007669"/>
    <property type="project" value="UniProtKB-KW"/>
</dbReference>
<evidence type="ECO:0000256" key="8">
    <source>
        <dbReference type="ARBA" id="ARBA00023012"/>
    </source>
</evidence>
<dbReference type="RefSeq" id="WP_183603834.1">
    <property type="nucleotide sequence ID" value="NZ_JACHXK010000021.1"/>
</dbReference>
<dbReference type="InterPro" id="IPR000014">
    <property type="entry name" value="PAS"/>
</dbReference>
<keyword evidence="3" id="KW-0597">Phosphoprotein</keyword>
<sequence>MLNRILNIKSEFVCITTFKEGEFIYANNSALQRLGYTKEQMLELDVFKLGVWANTEIRENFKNQLSTHGIVEDLELDILDKSGRTLTCLLNFELIQIFNTPCILIAGRDITLVKALDRNDYDEMKDELLQTVRSVNGFLVQMKKREDGEFYYVLAEGKIAEEIGYTTANSYGKTVREIFPNLYDTEGQYFERALSGETVSFEIELCGKSLFKTLTPYYSHGHVSGIIASAVDVSERKSMEKMLRLSELNAAIGELAVGVAHEIRNPLTGVRGFVQLLGETLQKHGIEKEQKYVSLILTELARINDLVSEMLWLRKPKESSMESISLTKLFKDLMPLIQVDTNLKNIQLDTYGVTAEKSIKANMALLKQVVLNLCKNSIEAMDNGGTLVLGLSQDNKTLTIFVQDSGPGIPDDIMYKLFTPFFTTKQSGNGLGLFISKQIILEMGGELNIRSNASGTVASITFPSELMEQQSALTQMNEVGMTP</sequence>
<accession>A0A7W5B4Y5</accession>
<keyword evidence="4" id="KW-0808">Transferase</keyword>
<evidence type="ECO:0000256" key="7">
    <source>
        <dbReference type="ARBA" id="ARBA00022840"/>
    </source>
</evidence>
<dbReference type="SMART" id="SM00387">
    <property type="entry name" value="HATPase_c"/>
    <property type="match status" value="1"/>
</dbReference>
<dbReference type="InterPro" id="IPR036890">
    <property type="entry name" value="HATPase_C_sf"/>
</dbReference>
<comment type="caution">
    <text evidence="10">The sequence shown here is derived from an EMBL/GenBank/DDBJ whole genome shotgun (WGS) entry which is preliminary data.</text>
</comment>
<keyword evidence="7" id="KW-0067">ATP-binding</keyword>
<organism evidence="10 11">
    <name type="scientific">Paenibacillus phyllosphaerae</name>
    <dbReference type="NCBI Taxonomy" id="274593"/>
    <lineage>
        <taxon>Bacteria</taxon>
        <taxon>Bacillati</taxon>
        <taxon>Bacillota</taxon>
        <taxon>Bacilli</taxon>
        <taxon>Bacillales</taxon>
        <taxon>Paenibacillaceae</taxon>
        <taxon>Paenibacillus</taxon>
    </lineage>
</organism>
<evidence type="ECO:0000256" key="4">
    <source>
        <dbReference type="ARBA" id="ARBA00022679"/>
    </source>
</evidence>
<evidence type="ECO:0000256" key="5">
    <source>
        <dbReference type="ARBA" id="ARBA00022741"/>
    </source>
</evidence>
<dbReference type="InterPro" id="IPR005467">
    <property type="entry name" value="His_kinase_dom"/>
</dbReference>
<dbReference type="SUPFAM" id="SSF47384">
    <property type="entry name" value="Homodimeric domain of signal transducing histidine kinase"/>
    <property type="match status" value="1"/>
</dbReference>
<dbReference type="GO" id="GO:0000155">
    <property type="term" value="F:phosphorelay sensor kinase activity"/>
    <property type="evidence" value="ECO:0007669"/>
    <property type="project" value="InterPro"/>
</dbReference>
<dbReference type="PROSITE" id="PS50109">
    <property type="entry name" value="HIS_KIN"/>
    <property type="match status" value="1"/>
</dbReference>
<reference evidence="10 11" key="1">
    <citation type="submission" date="2020-08" db="EMBL/GenBank/DDBJ databases">
        <title>Genomic Encyclopedia of Type Strains, Phase III (KMG-III): the genomes of soil and plant-associated and newly described type strains.</title>
        <authorList>
            <person name="Whitman W."/>
        </authorList>
    </citation>
    <scope>NUCLEOTIDE SEQUENCE [LARGE SCALE GENOMIC DNA]</scope>
    <source>
        <strain evidence="10 11">CECT 5862</strain>
    </source>
</reference>
<name>A0A7W5B4Y5_9BACL</name>
<dbReference type="Gene3D" id="1.10.287.130">
    <property type="match status" value="1"/>
</dbReference>
<keyword evidence="5" id="KW-0547">Nucleotide-binding</keyword>
<dbReference type="NCBIfam" id="TIGR00229">
    <property type="entry name" value="sensory_box"/>
    <property type="match status" value="1"/>
</dbReference>
<dbReference type="Pfam" id="PF00512">
    <property type="entry name" value="HisKA"/>
    <property type="match status" value="1"/>
</dbReference>
<comment type="catalytic activity">
    <reaction evidence="1">
        <text>ATP + protein L-histidine = ADP + protein N-phospho-L-histidine.</text>
        <dbReference type="EC" id="2.7.13.3"/>
    </reaction>
</comment>
<dbReference type="InterPro" id="IPR003594">
    <property type="entry name" value="HATPase_dom"/>
</dbReference>
<dbReference type="Gene3D" id="3.30.565.10">
    <property type="entry name" value="Histidine kinase-like ATPase, C-terminal domain"/>
    <property type="match status" value="1"/>
</dbReference>
<keyword evidence="6" id="KW-0418">Kinase</keyword>
<gene>
    <name evidence="10" type="ORF">FHS18_005879</name>
</gene>
<evidence type="ECO:0000256" key="2">
    <source>
        <dbReference type="ARBA" id="ARBA00012438"/>
    </source>
</evidence>
<dbReference type="SMART" id="SM00388">
    <property type="entry name" value="HisKA"/>
    <property type="match status" value="1"/>
</dbReference>
<dbReference type="Proteomes" id="UP000570361">
    <property type="component" value="Unassembled WGS sequence"/>
</dbReference>
<dbReference type="Gene3D" id="3.30.450.20">
    <property type="entry name" value="PAS domain"/>
    <property type="match status" value="2"/>
</dbReference>
<dbReference type="PANTHER" id="PTHR43065:SF10">
    <property type="entry name" value="PEROXIDE STRESS-ACTIVATED HISTIDINE KINASE MAK3"/>
    <property type="match status" value="1"/>
</dbReference>
<dbReference type="SUPFAM" id="SSF55785">
    <property type="entry name" value="PYP-like sensor domain (PAS domain)"/>
    <property type="match status" value="2"/>
</dbReference>
<proteinExistence type="predicted"/>
<dbReference type="InterPro" id="IPR003661">
    <property type="entry name" value="HisK_dim/P_dom"/>
</dbReference>
<dbReference type="InterPro" id="IPR004358">
    <property type="entry name" value="Sig_transdc_His_kin-like_C"/>
</dbReference>